<feature type="region of interest" description="Disordered" evidence="1">
    <location>
        <begin position="104"/>
        <end position="125"/>
    </location>
</feature>
<evidence type="ECO:0000313" key="3">
    <source>
        <dbReference type="EMBL" id="MEB3073851.1"/>
    </source>
</evidence>
<comment type="caution">
    <text evidence="3">The sequence shown here is derived from an EMBL/GenBank/DDBJ whole genome shotgun (WGS) entry which is preliminary data.</text>
</comment>
<evidence type="ECO:0000256" key="1">
    <source>
        <dbReference type="SAM" id="MobiDB-lite"/>
    </source>
</evidence>
<name>A0ABU5Z8Q7_9FLAO</name>
<protein>
    <submittedName>
        <fullName evidence="3">Sugar-binding protein</fullName>
    </submittedName>
</protein>
<feature type="region of interest" description="Disordered" evidence="1">
    <location>
        <begin position="275"/>
        <end position="296"/>
    </location>
</feature>
<dbReference type="Gene3D" id="2.180.10.10">
    <property type="entry name" value="RHS repeat-associated core"/>
    <property type="match status" value="1"/>
</dbReference>
<gene>
    <name evidence="3" type="ORF">VJJ08_00870</name>
</gene>
<dbReference type="Proteomes" id="UP001311730">
    <property type="component" value="Unassembled WGS sequence"/>
</dbReference>
<reference evidence="3 4" key="1">
    <citation type="submission" date="2023-12" db="EMBL/GenBank/DDBJ databases">
        <title>Genomic sequences of Capnocytophaga and Parvimonas strains.</title>
        <authorList>
            <person name="Watt R.M."/>
            <person name="Wang M."/>
            <person name="Yang T."/>
            <person name="Tong W.M."/>
        </authorList>
    </citation>
    <scope>NUCLEOTIDE SEQUENCE [LARGE SCALE GENOMIC DNA]</scope>
    <source>
        <strain evidence="3 4">CCUG 13096</strain>
    </source>
</reference>
<sequence length="485" mass="55825">MSKVKQLLFLALCPAFAFAQETGKKDYKNTLEGNVKSVRITTYVALDKGGGNYGKGSVAKGVDNLLINYDKKGNVTEKIAYYTNGGLWYSKKYVYEGSQVEKPVAKPAPKTPQATKSINDDTTTEESFKGRVTYRYDKKGQKTEESSFDDKGALLWRYVYRYDTRGNIVERDSFDAQAVLFMRESFRYDSNNNKLEKVVTMKNQTAYKCTWTYGDNGKVVEKEEFFTELITPGQLDKLVIDEVNTKGVLRKKLKYTYDNKGNRVEVNIYDAQKRPAPKATAGAAAPKKEEPKQPSYEELADPKLLYTVEYDNLGNVWKKDTYVYDKSGQIIEVKSIDNEQKPLFRYTYKYDAKGNEIERVNYDKSNEVIQKTTHVYNDKGQLIERAEYDSYGELIQKNTYKYDEKGQRIEQQGHNSDGSLAFLTKFVYNSLGECVQSTTFNRKGEETSKLIQQYKVDANKNWTNLTQYSNGKATYITERIIEYYK</sequence>
<feature type="compositionally biased region" description="Polar residues" evidence="1">
    <location>
        <begin position="112"/>
        <end position="121"/>
    </location>
</feature>
<feature type="chain" id="PRO_5045175997" evidence="2">
    <location>
        <begin position="20"/>
        <end position="485"/>
    </location>
</feature>
<evidence type="ECO:0000256" key="2">
    <source>
        <dbReference type="SAM" id="SignalP"/>
    </source>
</evidence>
<keyword evidence="2" id="KW-0732">Signal</keyword>
<proteinExistence type="predicted"/>
<evidence type="ECO:0000313" key="4">
    <source>
        <dbReference type="Proteomes" id="UP001311730"/>
    </source>
</evidence>
<dbReference type="RefSeq" id="WP_323982369.1">
    <property type="nucleotide sequence ID" value="NZ_JAYKBW010000001.1"/>
</dbReference>
<accession>A0ABU5Z8Q7</accession>
<organism evidence="3 4">
    <name type="scientific">Capnocytophaga gingivalis</name>
    <dbReference type="NCBI Taxonomy" id="1017"/>
    <lineage>
        <taxon>Bacteria</taxon>
        <taxon>Pseudomonadati</taxon>
        <taxon>Bacteroidota</taxon>
        <taxon>Flavobacteriia</taxon>
        <taxon>Flavobacteriales</taxon>
        <taxon>Flavobacteriaceae</taxon>
        <taxon>Capnocytophaga</taxon>
    </lineage>
</organism>
<dbReference type="EMBL" id="JAYKBW010000001">
    <property type="protein sequence ID" value="MEB3073851.1"/>
    <property type="molecule type" value="Genomic_DNA"/>
</dbReference>
<keyword evidence="4" id="KW-1185">Reference proteome</keyword>
<feature type="signal peptide" evidence="2">
    <location>
        <begin position="1"/>
        <end position="19"/>
    </location>
</feature>